<dbReference type="EMBL" id="BJZQ01000001">
    <property type="protein sequence ID" value="GEO88155.1"/>
    <property type="molecule type" value="Genomic_DNA"/>
</dbReference>
<dbReference type="OrthoDB" id="4239904at2"/>
<proteinExistence type="predicted"/>
<sequence>MAEMHRFVPFPYEGNRFPSTLGAVVQRTVLDGEHPAREVIHTPEGDWCIGDGVNDPNLPGASIATHISHAVEQNTSLASLASMPHGHIASRSNPGWEWQVQALTEWDDH</sequence>
<protein>
    <submittedName>
        <fullName evidence="1">Uncharacterized protein</fullName>
    </submittedName>
</protein>
<dbReference type="Proteomes" id="UP000321769">
    <property type="component" value="Unassembled WGS sequence"/>
</dbReference>
<accession>A0A512HRS5</accession>
<evidence type="ECO:0000313" key="1">
    <source>
        <dbReference type="EMBL" id="GEO88155.1"/>
    </source>
</evidence>
<organism evidence="1 2">
    <name type="scientific">Aeromicrobium flavum</name>
    <dbReference type="NCBI Taxonomy" id="416568"/>
    <lineage>
        <taxon>Bacteria</taxon>
        <taxon>Bacillati</taxon>
        <taxon>Actinomycetota</taxon>
        <taxon>Actinomycetes</taxon>
        <taxon>Propionibacteriales</taxon>
        <taxon>Nocardioidaceae</taxon>
        <taxon>Aeromicrobium</taxon>
    </lineage>
</organism>
<dbReference type="AlphaFoldDB" id="A0A512HRS5"/>
<keyword evidence="2" id="KW-1185">Reference proteome</keyword>
<dbReference type="RefSeq" id="WP_146825478.1">
    <property type="nucleotide sequence ID" value="NZ_BAAAYQ010000001.1"/>
</dbReference>
<name>A0A512HRS5_9ACTN</name>
<reference evidence="1 2" key="1">
    <citation type="submission" date="2019-07" db="EMBL/GenBank/DDBJ databases">
        <title>Whole genome shotgun sequence of Aeromicrobium flavum NBRC 107625.</title>
        <authorList>
            <person name="Hosoyama A."/>
            <person name="Uohara A."/>
            <person name="Ohji S."/>
            <person name="Ichikawa N."/>
        </authorList>
    </citation>
    <scope>NUCLEOTIDE SEQUENCE [LARGE SCALE GENOMIC DNA]</scope>
    <source>
        <strain evidence="1 2">NBRC 107625</strain>
    </source>
</reference>
<comment type="caution">
    <text evidence="1">The sequence shown here is derived from an EMBL/GenBank/DDBJ whole genome shotgun (WGS) entry which is preliminary data.</text>
</comment>
<evidence type="ECO:0000313" key="2">
    <source>
        <dbReference type="Proteomes" id="UP000321769"/>
    </source>
</evidence>
<gene>
    <name evidence="1" type="ORF">AFL01nite_04820</name>
</gene>